<gene>
    <name evidence="2" type="ORF">FPANT_11896</name>
</gene>
<sequence>MPDPQLLVPGVPSKVSYTALEYCKSHPEDFLPYLRRVWPQEGEALVEHSGSVGIISRLQALLENGETRRLCNAWIPRPELRRLRAQYLLPDEKVSFIRLDPPLPEDGTLGDWPFLPQLRCRNAPDVDFWIDTLRDIKFNSPTGEVRSPWRVKALYLLLYNLYLEAIDGHGGEIKIIDRISGSFLHHSLLLQPQGWNNPGHAVRYGPEGMYLKKPSMPLPAECMKSPLTVDTRERFKNQCYIAYIPTYRISSAPEWSHHANFVWSHGVKLPGKVDLSQQYPGLRSFFVDRLEIPELTMEDLQTQLLEVAAEAPANESLTLFLYLNTLVQNLDERIDPGEFISEPIFPVLTPEGELKRIRGDEEFFIVDDMRLFDLFKGQVNMLAFTRSQVSRLEPVFKWLTMGHKYLSRRVHHNVDWPPKNEPTEIEWDIGQKAEALLRIASHFRSPRTASTSTRKELLRALQEAKMMEVKGHVAEDRYPQLRLSTSFGRSEHTWDEATGRLVAHIPTDKKQQELALKVALPRLLMKWLMTLRRNHGGSGYIIDIPDLGVSLVKSILNAPPELANDILQAEGIEQPLIAQEEEFKTIPEQCLDKMEVQNAKAPLQTTRTPTPTTPTPEPVLEAPLVKTPVTEASETNQTRDLFEFVGLAPGTETVPGRKILKPHGPKRRSNAEASTFPGGSSPFTFETTIREKNKPMDD</sequence>
<dbReference type="AlphaFoldDB" id="A0A8H5KJ65"/>
<proteinExistence type="predicted"/>
<dbReference type="GO" id="GO:0005524">
    <property type="term" value="F:ATP binding"/>
    <property type="evidence" value="ECO:0007669"/>
    <property type="project" value="UniProtKB-KW"/>
</dbReference>
<evidence type="ECO:0000313" key="3">
    <source>
        <dbReference type="Proteomes" id="UP000544095"/>
    </source>
</evidence>
<feature type="compositionally biased region" description="Polar residues" evidence="1">
    <location>
        <begin position="671"/>
        <end position="687"/>
    </location>
</feature>
<accession>A0A8H5KJ65</accession>
<feature type="region of interest" description="Disordered" evidence="1">
    <location>
        <begin position="653"/>
        <end position="698"/>
    </location>
</feature>
<name>A0A8H5KJ65_9HYPO</name>
<comment type="caution">
    <text evidence="2">The sequence shown here is derived from an EMBL/GenBank/DDBJ whole genome shotgun (WGS) entry which is preliminary data.</text>
</comment>
<evidence type="ECO:0000313" key="2">
    <source>
        <dbReference type="EMBL" id="KAF5574217.1"/>
    </source>
</evidence>
<keyword evidence="3" id="KW-1185">Reference proteome</keyword>
<feature type="compositionally biased region" description="Basic residues" evidence="1">
    <location>
        <begin position="658"/>
        <end position="668"/>
    </location>
</feature>
<evidence type="ECO:0000256" key="1">
    <source>
        <dbReference type="SAM" id="MobiDB-lite"/>
    </source>
</evidence>
<dbReference type="EMBL" id="JAAOAR010000750">
    <property type="protein sequence ID" value="KAF5574217.1"/>
    <property type="molecule type" value="Genomic_DNA"/>
</dbReference>
<protein>
    <submittedName>
        <fullName evidence="2">ATPase-like ATP-binding domain-containing protein</fullName>
    </submittedName>
</protein>
<organism evidence="2 3">
    <name type="scientific">Fusarium pseudoanthophilum</name>
    <dbReference type="NCBI Taxonomy" id="48495"/>
    <lineage>
        <taxon>Eukaryota</taxon>
        <taxon>Fungi</taxon>
        <taxon>Dikarya</taxon>
        <taxon>Ascomycota</taxon>
        <taxon>Pezizomycotina</taxon>
        <taxon>Sordariomycetes</taxon>
        <taxon>Hypocreomycetidae</taxon>
        <taxon>Hypocreales</taxon>
        <taxon>Nectriaceae</taxon>
        <taxon>Fusarium</taxon>
        <taxon>Fusarium fujikuroi species complex</taxon>
    </lineage>
</organism>
<dbReference type="Proteomes" id="UP000544095">
    <property type="component" value="Unassembled WGS sequence"/>
</dbReference>
<reference evidence="2 3" key="1">
    <citation type="submission" date="2020-05" db="EMBL/GenBank/DDBJ databases">
        <title>Identification and distribution of gene clusters putatively required for synthesis of sphingolipid metabolism inhibitors in phylogenetically diverse species of the filamentous fungus Fusarium.</title>
        <authorList>
            <person name="Kim H.-S."/>
            <person name="Busman M."/>
            <person name="Brown D.W."/>
            <person name="Divon H."/>
            <person name="Uhlig S."/>
            <person name="Proctor R.H."/>
        </authorList>
    </citation>
    <scope>NUCLEOTIDE SEQUENCE [LARGE SCALE GENOMIC DNA]</scope>
    <source>
        <strain evidence="2 3">NRRL 25211</strain>
    </source>
</reference>
<keyword evidence="2" id="KW-0067">ATP-binding</keyword>
<feature type="compositionally biased region" description="Basic and acidic residues" evidence="1">
    <location>
        <begin position="688"/>
        <end position="698"/>
    </location>
</feature>
<keyword evidence="2" id="KW-0547">Nucleotide-binding</keyword>